<feature type="region of interest" description="Disordered" evidence="2">
    <location>
        <begin position="1"/>
        <end position="21"/>
    </location>
</feature>
<reference evidence="4" key="2">
    <citation type="submission" date="2023-11" db="UniProtKB">
        <authorList>
            <consortium name="WormBaseParasite"/>
        </authorList>
    </citation>
    <scope>IDENTIFICATION</scope>
</reference>
<feature type="compositionally biased region" description="Polar residues" evidence="2">
    <location>
        <begin position="1"/>
        <end position="17"/>
    </location>
</feature>
<name>A0AA85IQ65_TRIRE</name>
<keyword evidence="3" id="KW-1185">Reference proteome</keyword>
<accession>A0AA85IQ65</accession>
<dbReference type="WBParaSite" id="TREG1_104010.1">
    <property type="protein sequence ID" value="TREG1_104010.1"/>
    <property type="gene ID" value="TREG1_104010"/>
</dbReference>
<dbReference type="PANTHER" id="PTHR34649">
    <property type="entry name" value="CILIA- AND FLAGELLA-ASSOCIATED PROTEIN 99"/>
    <property type="match status" value="1"/>
</dbReference>
<dbReference type="InterPro" id="IPR039341">
    <property type="entry name" value="CFAP99"/>
</dbReference>
<sequence>METSVYESRKTLGSKQNKLQHKKVTEVQPFKLTQPRPRSILIPEIEIPKMEKMREPPNSTYTQPPEVSLLLVKKEKNREYIEKLKAESDRLKPRCAEPIVKSVKHVSSTDDLDLNGDNYAMITTKEENADNTGSNKKKKLKCKNYVNALNTSTVINTNAVTILREWKLYLDKEKEQRKKLTELESGAFTNAAYMAWKTEEEAKIKLNQLKQIERNRLNAMISHEASSIAKHNLYCERRNNVNQLKNEKNQKLMELVKAKKLQQATMNQIAKEIASTHENAKIAKKKVMKEKRKLAAEIAKESKLLLNEAYKKAEEEKKMKKELIAKIQAEESSAIMTKSLNTKQIDLADTPGYGLLNEMSIVELRERLDQLKLKKQRELEEKRDAIQSLKEQKTKVLSEALNRISKHRSVKTVAAVGATLTNIQNASTNNNHTFTKEDIYKSDPLLQQMIDHLTKQKEERWRQLNGDQSLALRKYINKGVKRREEKPFKTFWDEMERSREMKSRAEMGATHHPSEHLITSLTV</sequence>
<organism evidence="3 4">
    <name type="scientific">Trichobilharzia regenti</name>
    <name type="common">Nasal bird schistosome</name>
    <dbReference type="NCBI Taxonomy" id="157069"/>
    <lineage>
        <taxon>Eukaryota</taxon>
        <taxon>Metazoa</taxon>
        <taxon>Spiralia</taxon>
        <taxon>Lophotrochozoa</taxon>
        <taxon>Platyhelminthes</taxon>
        <taxon>Trematoda</taxon>
        <taxon>Digenea</taxon>
        <taxon>Strigeidida</taxon>
        <taxon>Schistosomatoidea</taxon>
        <taxon>Schistosomatidae</taxon>
        <taxon>Trichobilharzia</taxon>
    </lineage>
</organism>
<evidence type="ECO:0000313" key="3">
    <source>
        <dbReference type="Proteomes" id="UP000050795"/>
    </source>
</evidence>
<protein>
    <submittedName>
        <fullName evidence="4">Uncharacterized protein</fullName>
    </submittedName>
</protein>
<dbReference type="Proteomes" id="UP000050795">
    <property type="component" value="Unassembled WGS sequence"/>
</dbReference>
<feature type="coiled-coil region" evidence="1">
    <location>
        <begin position="163"/>
        <end position="215"/>
    </location>
</feature>
<evidence type="ECO:0000256" key="1">
    <source>
        <dbReference type="SAM" id="Coils"/>
    </source>
</evidence>
<evidence type="ECO:0000256" key="2">
    <source>
        <dbReference type="SAM" id="MobiDB-lite"/>
    </source>
</evidence>
<feature type="coiled-coil region" evidence="1">
    <location>
        <begin position="361"/>
        <end position="399"/>
    </location>
</feature>
<feature type="region of interest" description="Disordered" evidence="2">
    <location>
        <begin position="502"/>
        <end position="523"/>
    </location>
</feature>
<proteinExistence type="predicted"/>
<dbReference type="AlphaFoldDB" id="A0AA85IQ65"/>
<reference evidence="3" key="1">
    <citation type="submission" date="2022-06" db="EMBL/GenBank/DDBJ databases">
        <authorList>
            <person name="Berger JAMES D."/>
            <person name="Berger JAMES D."/>
        </authorList>
    </citation>
    <scope>NUCLEOTIDE SEQUENCE [LARGE SCALE GENOMIC DNA]</scope>
</reference>
<feature type="coiled-coil region" evidence="1">
    <location>
        <begin position="241"/>
        <end position="333"/>
    </location>
</feature>
<dbReference type="PANTHER" id="PTHR34649:SF1">
    <property type="entry name" value="CILIA- AND FLAGELLA-ASSOCIATED PROTEIN 99"/>
    <property type="match status" value="1"/>
</dbReference>
<evidence type="ECO:0000313" key="4">
    <source>
        <dbReference type="WBParaSite" id="TREG1_104010.1"/>
    </source>
</evidence>
<keyword evidence="1" id="KW-0175">Coiled coil</keyword>